<keyword evidence="9" id="KW-0325">Glycoprotein</keyword>
<keyword evidence="2 13" id="KW-0812">Transmembrane</keyword>
<keyword evidence="4" id="KW-0430">Lectin</keyword>
<reference evidence="16" key="2">
    <citation type="submission" date="2025-09" db="UniProtKB">
        <authorList>
            <consortium name="Ensembl"/>
        </authorList>
    </citation>
    <scope>IDENTIFICATION</scope>
</reference>
<feature type="signal peptide" evidence="14">
    <location>
        <begin position="1"/>
        <end position="16"/>
    </location>
</feature>
<dbReference type="InterPro" id="IPR013098">
    <property type="entry name" value="Ig_I-set"/>
</dbReference>
<evidence type="ECO:0000256" key="5">
    <source>
        <dbReference type="ARBA" id="ARBA00022889"/>
    </source>
</evidence>
<evidence type="ECO:0000313" key="16">
    <source>
        <dbReference type="Ensembl" id="ENSNGAP00000023777.1"/>
    </source>
</evidence>
<evidence type="ECO:0000256" key="9">
    <source>
        <dbReference type="ARBA" id="ARBA00023180"/>
    </source>
</evidence>
<comment type="similarity">
    <text evidence="11">Belongs to the immunoglobulin superfamily. SIGLEC (sialic acid binding Ig-like lectin) family.</text>
</comment>
<feature type="domain" description="Ig-like" evidence="15">
    <location>
        <begin position="234"/>
        <end position="329"/>
    </location>
</feature>
<dbReference type="PANTHER" id="PTHR12035">
    <property type="entry name" value="SIALIC ACID BINDING IMMUNOGLOBULIN-LIKE LECTIN"/>
    <property type="match status" value="1"/>
</dbReference>
<dbReference type="SMART" id="SM00409">
    <property type="entry name" value="IG"/>
    <property type="match status" value="3"/>
</dbReference>
<dbReference type="Ensembl" id="ENSNGAT00000029479.1">
    <property type="protein sequence ID" value="ENSNGAP00000023777.1"/>
    <property type="gene ID" value="ENSNGAG00000022233.1"/>
</dbReference>
<reference evidence="16" key="1">
    <citation type="submission" date="2025-08" db="UniProtKB">
        <authorList>
            <consortium name="Ensembl"/>
        </authorList>
    </citation>
    <scope>IDENTIFICATION</scope>
</reference>
<keyword evidence="8" id="KW-1015">Disulfide bond</keyword>
<dbReference type="SUPFAM" id="SSF48726">
    <property type="entry name" value="Immunoglobulin"/>
    <property type="match status" value="3"/>
</dbReference>
<dbReference type="InterPro" id="IPR051036">
    <property type="entry name" value="SIGLEC"/>
</dbReference>
<dbReference type="GO" id="GO:0060101">
    <property type="term" value="P:negative regulation of phagocytosis, engulfment"/>
    <property type="evidence" value="ECO:0007669"/>
    <property type="project" value="Ensembl"/>
</dbReference>
<dbReference type="Pfam" id="PF07679">
    <property type="entry name" value="I-set"/>
    <property type="match status" value="1"/>
</dbReference>
<protein>
    <submittedName>
        <fullName evidence="16">Sialic acid binding Ig-like lectin E</fullName>
    </submittedName>
</protein>
<feature type="compositionally biased region" description="Polar residues" evidence="12">
    <location>
        <begin position="380"/>
        <end position="392"/>
    </location>
</feature>
<dbReference type="Pfam" id="PF07686">
    <property type="entry name" value="V-set"/>
    <property type="match status" value="1"/>
</dbReference>
<organism evidence="16 17">
    <name type="scientific">Nannospalax galili</name>
    <name type="common">Northern Israeli blind subterranean mole rat</name>
    <name type="synonym">Spalax galili</name>
    <dbReference type="NCBI Taxonomy" id="1026970"/>
    <lineage>
        <taxon>Eukaryota</taxon>
        <taxon>Metazoa</taxon>
        <taxon>Chordata</taxon>
        <taxon>Craniata</taxon>
        <taxon>Vertebrata</taxon>
        <taxon>Euteleostomi</taxon>
        <taxon>Mammalia</taxon>
        <taxon>Eutheria</taxon>
        <taxon>Euarchontoglires</taxon>
        <taxon>Glires</taxon>
        <taxon>Rodentia</taxon>
        <taxon>Myomorpha</taxon>
        <taxon>Muroidea</taxon>
        <taxon>Spalacidae</taxon>
        <taxon>Spalacinae</taxon>
        <taxon>Nannospalax</taxon>
    </lineage>
</organism>
<evidence type="ECO:0000313" key="17">
    <source>
        <dbReference type="Proteomes" id="UP000694381"/>
    </source>
</evidence>
<dbReference type="GO" id="GO:0009897">
    <property type="term" value="C:external side of plasma membrane"/>
    <property type="evidence" value="ECO:0007669"/>
    <property type="project" value="Ensembl"/>
</dbReference>
<evidence type="ECO:0000256" key="1">
    <source>
        <dbReference type="ARBA" id="ARBA00004479"/>
    </source>
</evidence>
<dbReference type="GO" id="GO:0006954">
    <property type="term" value="P:inflammatory response"/>
    <property type="evidence" value="ECO:0007669"/>
    <property type="project" value="Ensembl"/>
</dbReference>
<name>A0A8C6WCC4_NANGA</name>
<dbReference type="InterPro" id="IPR003598">
    <property type="entry name" value="Ig_sub2"/>
</dbReference>
<sequence>MLLLSLLLWGMKGTEGGKDTLEGFSLEVTREVTVQEGLCVLVPCEFSYPKEHWTGSDPVHGYWFREGAKTDRDRPVATNNPQKPVQGETQGRFLLLGDLKKNNCSLDIRDVRKTDAGLYFFRLERGQTKYSYARNKLTVHVAALTNTPHILMPETLKAGLPSNLTCSAPWACARGTPPTFSWTGTSVSPFDSSSVLTLILQPQDHGTNLTCQVTLPGANVSTERTVHLNVSYAPRNLTVTIYQRTASTVQENGSSLSVPEGQSLRLLCDADSYPSAKLSWTWENVSLCPSQLPNPGLLELSPAHTRQGGLLSCQAQNNVGSQQLSLSLSSQSTAVSSRMVLGVFMGAGATTFLFLSFCLVLLAARSCRRKSASRAAGAQDPNTLKGSVSQSPLVEPQTDDNSVSQRPTAKAAPSSTEDEEVHYASLSFHEMKPRNPKGQLDSTTDYSEIKPHK</sequence>
<dbReference type="SMART" id="SM00408">
    <property type="entry name" value="IGc2"/>
    <property type="match status" value="1"/>
</dbReference>
<accession>A0A8C6WCC4</accession>
<dbReference type="InterPro" id="IPR013106">
    <property type="entry name" value="Ig_V-set"/>
</dbReference>
<dbReference type="Gene3D" id="2.60.40.10">
    <property type="entry name" value="Immunoglobulins"/>
    <property type="match status" value="3"/>
</dbReference>
<dbReference type="InterPro" id="IPR013783">
    <property type="entry name" value="Ig-like_fold"/>
</dbReference>
<evidence type="ECO:0000256" key="7">
    <source>
        <dbReference type="ARBA" id="ARBA00023136"/>
    </source>
</evidence>
<evidence type="ECO:0000256" key="2">
    <source>
        <dbReference type="ARBA" id="ARBA00022692"/>
    </source>
</evidence>
<keyword evidence="6 13" id="KW-1133">Transmembrane helix</keyword>
<dbReference type="GO" id="GO:0033691">
    <property type="term" value="F:sialic acid binding"/>
    <property type="evidence" value="ECO:0007669"/>
    <property type="project" value="Ensembl"/>
</dbReference>
<dbReference type="PANTHER" id="PTHR12035:SF138">
    <property type="entry name" value="SIALIC ACID-BINDING IG-LIKE LECTIN 9"/>
    <property type="match status" value="1"/>
</dbReference>
<keyword evidence="5" id="KW-0130">Cell adhesion</keyword>
<evidence type="ECO:0000256" key="3">
    <source>
        <dbReference type="ARBA" id="ARBA00022729"/>
    </source>
</evidence>
<proteinExistence type="inferred from homology"/>
<feature type="region of interest" description="Disordered" evidence="12">
    <location>
        <begin position="373"/>
        <end position="453"/>
    </location>
</feature>
<keyword evidence="10" id="KW-0393">Immunoglobulin domain</keyword>
<evidence type="ECO:0000256" key="4">
    <source>
        <dbReference type="ARBA" id="ARBA00022734"/>
    </source>
</evidence>
<dbReference type="InterPro" id="IPR003599">
    <property type="entry name" value="Ig_sub"/>
</dbReference>
<dbReference type="GO" id="GO:0006911">
    <property type="term" value="P:phagocytosis, engulfment"/>
    <property type="evidence" value="ECO:0007669"/>
    <property type="project" value="Ensembl"/>
</dbReference>
<evidence type="ECO:0000256" key="11">
    <source>
        <dbReference type="ARBA" id="ARBA00038361"/>
    </source>
</evidence>
<feature type="chain" id="PRO_5034163131" evidence="14">
    <location>
        <begin position="17"/>
        <end position="453"/>
    </location>
</feature>
<feature type="transmembrane region" description="Helical" evidence="13">
    <location>
        <begin position="339"/>
        <end position="364"/>
    </location>
</feature>
<dbReference type="GO" id="GO:0050728">
    <property type="term" value="P:negative regulation of inflammatory response"/>
    <property type="evidence" value="ECO:0007669"/>
    <property type="project" value="Ensembl"/>
</dbReference>
<dbReference type="InterPro" id="IPR007110">
    <property type="entry name" value="Ig-like_dom"/>
</dbReference>
<comment type="subcellular location">
    <subcellularLocation>
        <location evidence="1">Membrane</location>
        <topology evidence="1">Single-pass type I membrane protein</topology>
    </subcellularLocation>
</comment>
<evidence type="ECO:0000256" key="10">
    <source>
        <dbReference type="ARBA" id="ARBA00023319"/>
    </source>
</evidence>
<dbReference type="OMA" id="RMPPMIS"/>
<dbReference type="GO" id="GO:0007155">
    <property type="term" value="P:cell adhesion"/>
    <property type="evidence" value="ECO:0007669"/>
    <property type="project" value="UniProtKB-KW"/>
</dbReference>
<keyword evidence="3 14" id="KW-0732">Signal</keyword>
<dbReference type="Proteomes" id="UP000694381">
    <property type="component" value="Unassembled WGS sequence"/>
</dbReference>
<dbReference type="GO" id="GO:0048029">
    <property type="term" value="F:monosaccharide binding"/>
    <property type="evidence" value="ECO:0007669"/>
    <property type="project" value="Ensembl"/>
</dbReference>
<evidence type="ECO:0000256" key="8">
    <source>
        <dbReference type="ARBA" id="ARBA00023157"/>
    </source>
</evidence>
<dbReference type="InterPro" id="IPR036179">
    <property type="entry name" value="Ig-like_dom_sf"/>
</dbReference>
<feature type="domain" description="Ig-like" evidence="15">
    <location>
        <begin position="148"/>
        <end position="227"/>
    </location>
</feature>
<evidence type="ECO:0000259" key="15">
    <source>
        <dbReference type="PROSITE" id="PS50835"/>
    </source>
</evidence>
<gene>
    <name evidence="16" type="primary">LOC103743723</name>
</gene>
<evidence type="ECO:0000256" key="6">
    <source>
        <dbReference type="ARBA" id="ARBA00022989"/>
    </source>
</evidence>
<dbReference type="PROSITE" id="PS50835">
    <property type="entry name" value="IG_LIKE"/>
    <property type="match status" value="2"/>
</dbReference>
<evidence type="ECO:0000256" key="12">
    <source>
        <dbReference type="SAM" id="MobiDB-lite"/>
    </source>
</evidence>
<dbReference type="FunFam" id="2.60.40.10:FF:000829">
    <property type="entry name" value="Sialic acid-binding Ig-like lectin 8"/>
    <property type="match status" value="1"/>
</dbReference>
<keyword evidence="7 13" id="KW-0472">Membrane</keyword>
<keyword evidence="17" id="KW-1185">Reference proteome</keyword>
<dbReference type="GeneTree" id="ENSGT01150000286907"/>
<dbReference type="AlphaFoldDB" id="A0A8C6WCC4"/>
<evidence type="ECO:0000256" key="14">
    <source>
        <dbReference type="SAM" id="SignalP"/>
    </source>
</evidence>
<evidence type="ECO:0000256" key="13">
    <source>
        <dbReference type="SAM" id="Phobius"/>
    </source>
</evidence>